<comment type="caution">
    <text evidence="1">The sequence shown here is derived from an EMBL/GenBank/DDBJ whole genome shotgun (WGS) entry which is preliminary data.</text>
</comment>
<organism evidence="1 2">
    <name type="scientific">Petromyces alliaceus</name>
    <name type="common">Aspergillus alliaceus</name>
    <dbReference type="NCBI Taxonomy" id="209559"/>
    <lineage>
        <taxon>Eukaryota</taxon>
        <taxon>Fungi</taxon>
        <taxon>Dikarya</taxon>
        <taxon>Ascomycota</taxon>
        <taxon>Pezizomycotina</taxon>
        <taxon>Eurotiomycetes</taxon>
        <taxon>Eurotiomycetidae</taxon>
        <taxon>Eurotiales</taxon>
        <taxon>Aspergillaceae</taxon>
        <taxon>Aspergillus</taxon>
        <taxon>Aspergillus subgen. Circumdati</taxon>
    </lineage>
</organism>
<keyword evidence="2" id="KW-1185">Reference proteome</keyword>
<sequence>MGISLGLNNLDNFSIGLYVQVNANMDDGCSIEVGTVHDAMRQLRQASASLEKCLKLISLGDPSRPDREAVTIMHTDNSDRNGVISLSMGNFDRDEEPDFTSAVNQLGLLVRMKLETVVDSLELNLTTIWGAICVYEQALHVASLRVCV</sequence>
<dbReference type="EMBL" id="SPNV01000003">
    <property type="protein sequence ID" value="KAF5866965.1"/>
    <property type="molecule type" value="Genomic_DNA"/>
</dbReference>
<accession>A0A8H6AGL6</accession>
<gene>
    <name evidence="1" type="ORF">ETB97_006809</name>
</gene>
<dbReference type="Proteomes" id="UP000541154">
    <property type="component" value="Unassembled WGS sequence"/>
</dbReference>
<evidence type="ECO:0000313" key="2">
    <source>
        <dbReference type="Proteomes" id="UP000541154"/>
    </source>
</evidence>
<protein>
    <submittedName>
        <fullName evidence="1">Uncharacterized protein</fullName>
    </submittedName>
</protein>
<evidence type="ECO:0000313" key="1">
    <source>
        <dbReference type="EMBL" id="KAF5866965.1"/>
    </source>
</evidence>
<dbReference type="AlphaFoldDB" id="A0A8H6AGL6"/>
<name>A0A8H6AGL6_PETAA</name>
<reference evidence="1 2" key="1">
    <citation type="submission" date="2019-04" db="EMBL/GenBank/DDBJ databases">
        <title>Aspergillus burnettii sp. nov., novel species from soil in southeast Queensland.</title>
        <authorList>
            <person name="Gilchrist C.L.M."/>
            <person name="Pitt J.I."/>
            <person name="Lange L."/>
            <person name="Lacey H.J."/>
            <person name="Vuong D."/>
            <person name="Midgley D.J."/>
            <person name="Greenfield P."/>
            <person name="Bradbury M."/>
            <person name="Lacey E."/>
            <person name="Busk P.K."/>
            <person name="Pilgaard B."/>
            <person name="Chooi Y.H."/>
            <person name="Piggott A.M."/>
        </authorList>
    </citation>
    <scope>NUCLEOTIDE SEQUENCE [LARGE SCALE GENOMIC DNA]</scope>
    <source>
        <strain evidence="1 2">FRR 5400</strain>
    </source>
</reference>
<proteinExistence type="predicted"/>